<dbReference type="Gene3D" id="1.50.10.10">
    <property type="match status" value="1"/>
</dbReference>
<evidence type="ECO:0000313" key="1">
    <source>
        <dbReference type="EMBL" id="ORY81613.1"/>
    </source>
</evidence>
<dbReference type="GeneID" id="63784424"/>
<dbReference type="OrthoDB" id="7771656at2759"/>
<dbReference type="SUPFAM" id="SSF48208">
    <property type="entry name" value="Six-hairpin glycosidases"/>
    <property type="match status" value="1"/>
</dbReference>
<dbReference type="STRING" id="56484.A0A1Y2FCH7"/>
<dbReference type="PANTHER" id="PTHR31047">
    <property type="entry name" value="MEIOTICALLY UP-REGULATED GENE 157 PROTEIN"/>
    <property type="match status" value="1"/>
</dbReference>
<dbReference type="PIRSF" id="PIRSF028846">
    <property type="entry name" value="UCP028846"/>
    <property type="match status" value="1"/>
</dbReference>
<sequence>MRPAQLGLLSFTVQLNSVASLEIRQHPLSVCPKYLDFARRGHPPYSEGKRHLPSQRPVEECRTFVSQAIEDRIDQVVSGIADPDMALLFGNCFASAADTTIRWHNASAPETFVITGDINAMWLRDSAFQLEPYLDLASKDNALQRLVLGAIQTQARYIKAFPYCNAFQAPASSGIKPASNGQHDRVRPPYDPDRVFECKYEIDSLAAFLRLSRKYFEQTKDIALFTQDWAGALQQSMRLFDEQSRASFDKNGHWSKSVYAFERQTDKATETLALDGAGYPVNEGSKLVKSSFRPSDDATILPLFIPGNAMLSVELKHVGRLLQSADTSGIGRRVLSRCLTGSAKVYEHGVFEHPEFGQVLAYEVDGYGGRIVMDDANIPSLLSLPILGFLDKEDPIYRATRKMILSRQGNPYYLAGKRLSGIGSPHTPLRNIWPMSLIVQLLTSVDKAEISSLLETLVSNTGRLGLMHESINVSNDEEFTRPWFSW</sequence>
<dbReference type="InterPro" id="IPR012341">
    <property type="entry name" value="6hp_glycosidase-like_sf"/>
</dbReference>
<reference evidence="1 2" key="1">
    <citation type="submission" date="2016-07" db="EMBL/GenBank/DDBJ databases">
        <title>Pervasive Adenine N6-methylation of Active Genes in Fungi.</title>
        <authorList>
            <consortium name="DOE Joint Genome Institute"/>
            <person name="Mondo S.J."/>
            <person name="Dannebaum R.O."/>
            <person name="Kuo R.C."/>
            <person name="Labutti K."/>
            <person name="Haridas S."/>
            <person name="Kuo A."/>
            <person name="Salamov A."/>
            <person name="Ahrendt S.R."/>
            <person name="Lipzen A."/>
            <person name="Sullivan W."/>
            <person name="Andreopoulos W.B."/>
            <person name="Clum A."/>
            <person name="Lindquist E."/>
            <person name="Daum C."/>
            <person name="Ramamoorthy G.K."/>
            <person name="Gryganskyi A."/>
            <person name="Culley D."/>
            <person name="Magnuson J.K."/>
            <person name="James T.Y."/>
            <person name="O'Malley M.A."/>
            <person name="Stajich J.E."/>
            <person name="Spatafora J.W."/>
            <person name="Visel A."/>
            <person name="Grigoriev I.V."/>
        </authorList>
    </citation>
    <scope>NUCLEOTIDE SEQUENCE [LARGE SCALE GENOMIC DNA]</scope>
    <source>
        <strain evidence="1 2">12-1054</strain>
    </source>
</reference>
<gene>
    <name evidence="1" type="ORF">BCR37DRAFT_348146</name>
</gene>
<name>A0A1Y2FCH7_PROLT</name>
<dbReference type="InterPro" id="IPR008928">
    <property type="entry name" value="6-hairpin_glycosidase_sf"/>
</dbReference>
<evidence type="ECO:0000313" key="2">
    <source>
        <dbReference type="Proteomes" id="UP000193685"/>
    </source>
</evidence>
<dbReference type="EMBL" id="MCFI01000011">
    <property type="protein sequence ID" value="ORY81613.1"/>
    <property type="molecule type" value="Genomic_DNA"/>
</dbReference>
<comment type="caution">
    <text evidence="1">The sequence shown here is derived from an EMBL/GenBank/DDBJ whole genome shotgun (WGS) entry which is preliminary data.</text>
</comment>
<accession>A0A1Y2FCH7</accession>
<keyword evidence="2" id="KW-1185">Reference proteome</keyword>
<dbReference type="RefSeq" id="XP_040724989.1">
    <property type="nucleotide sequence ID" value="XM_040867825.1"/>
</dbReference>
<dbReference type="Pfam" id="PF06824">
    <property type="entry name" value="Glyco_hydro_125"/>
    <property type="match status" value="1"/>
</dbReference>
<proteinExistence type="predicted"/>
<dbReference type="GO" id="GO:0003824">
    <property type="term" value="F:catalytic activity"/>
    <property type="evidence" value="ECO:0007669"/>
    <property type="project" value="UniProtKB-ARBA"/>
</dbReference>
<protein>
    <submittedName>
        <fullName evidence="1">DUF1237 domain protein</fullName>
    </submittedName>
</protein>
<dbReference type="GO" id="GO:0005975">
    <property type="term" value="P:carbohydrate metabolic process"/>
    <property type="evidence" value="ECO:0007669"/>
    <property type="project" value="InterPro"/>
</dbReference>
<organism evidence="1 2">
    <name type="scientific">Protomyces lactucae-debilis</name>
    <dbReference type="NCBI Taxonomy" id="2754530"/>
    <lineage>
        <taxon>Eukaryota</taxon>
        <taxon>Fungi</taxon>
        <taxon>Dikarya</taxon>
        <taxon>Ascomycota</taxon>
        <taxon>Taphrinomycotina</taxon>
        <taxon>Taphrinomycetes</taxon>
        <taxon>Taphrinales</taxon>
        <taxon>Protomycetaceae</taxon>
        <taxon>Protomyces</taxon>
    </lineage>
</organism>
<dbReference type="OMA" id="WHNASAP"/>
<dbReference type="PANTHER" id="PTHR31047:SF0">
    <property type="entry name" value="MEIOTICALLY UP-REGULATED GENE 157 PROTEIN"/>
    <property type="match status" value="1"/>
</dbReference>
<dbReference type="InterPro" id="IPR008313">
    <property type="entry name" value="GH125"/>
</dbReference>
<dbReference type="AlphaFoldDB" id="A0A1Y2FCH7"/>
<dbReference type="Proteomes" id="UP000193685">
    <property type="component" value="Unassembled WGS sequence"/>
</dbReference>
<dbReference type="SMART" id="SM01149">
    <property type="entry name" value="DUF1237"/>
    <property type="match status" value="1"/>
</dbReference>